<keyword evidence="12" id="KW-0406">Ion transport</keyword>
<feature type="transmembrane region" description="Helical" evidence="17">
    <location>
        <begin position="316"/>
        <end position="336"/>
    </location>
</feature>
<dbReference type="GO" id="GO:0052851">
    <property type="term" value="F:ferric-chelate reductase (NADPH) activity"/>
    <property type="evidence" value="ECO:0007669"/>
    <property type="project" value="UniProtKB-EC"/>
</dbReference>
<dbReference type="CDD" id="cd06186">
    <property type="entry name" value="NOX_Duox_like_FAD_NADP"/>
    <property type="match status" value="1"/>
</dbReference>
<dbReference type="SFLD" id="SFLDS00052">
    <property type="entry name" value="Ferric_Reductase_Domain"/>
    <property type="match status" value="1"/>
</dbReference>
<feature type="transmembrane region" description="Helical" evidence="17">
    <location>
        <begin position="234"/>
        <end position="253"/>
    </location>
</feature>
<dbReference type="GO" id="GO:0015677">
    <property type="term" value="P:copper ion import"/>
    <property type="evidence" value="ECO:0007669"/>
    <property type="project" value="TreeGrafter"/>
</dbReference>
<dbReference type="EMBL" id="GG692402">
    <property type="protein sequence ID" value="EER31023.1"/>
    <property type="molecule type" value="Genomic_DNA"/>
</dbReference>
<accession>C5MHC1</accession>
<keyword evidence="8" id="KW-0274">FAD</keyword>
<keyword evidence="7 17" id="KW-0812">Transmembrane</keyword>
<evidence type="ECO:0000256" key="1">
    <source>
        <dbReference type="ARBA" id="ARBA00004651"/>
    </source>
</evidence>
<dbReference type="InterPro" id="IPR013112">
    <property type="entry name" value="FAD-bd_8"/>
</dbReference>
<evidence type="ECO:0000256" key="17">
    <source>
        <dbReference type="SAM" id="Phobius"/>
    </source>
</evidence>
<evidence type="ECO:0000256" key="9">
    <source>
        <dbReference type="ARBA" id="ARBA00022982"/>
    </source>
</evidence>
<feature type="signal peptide" evidence="18">
    <location>
        <begin position="1"/>
        <end position="19"/>
    </location>
</feature>
<keyword evidence="6" id="KW-0285">Flavoprotein</keyword>
<evidence type="ECO:0000256" key="7">
    <source>
        <dbReference type="ARBA" id="ARBA00022692"/>
    </source>
</evidence>
<protein>
    <recommendedName>
        <fullName evidence="3">ferric-chelate reductase (NADPH)</fullName>
        <ecNumber evidence="3">1.16.1.9</ecNumber>
    </recommendedName>
</protein>
<evidence type="ECO:0000256" key="8">
    <source>
        <dbReference type="ARBA" id="ARBA00022827"/>
    </source>
</evidence>
<keyword evidence="9" id="KW-0249">Electron transport</keyword>
<dbReference type="InterPro" id="IPR051410">
    <property type="entry name" value="Ferric/Cupric_Reductase"/>
</dbReference>
<dbReference type="SUPFAM" id="SSF63380">
    <property type="entry name" value="Riboflavin synthase domain-like"/>
    <property type="match status" value="1"/>
</dbReference>
<dbReference type="GO" id="GO:0005886">
    <property type="term" value="C:plasma membrane"/>
    <property type="evidence" value="ECO:0007669"/>
    <property type="project" value="UniProtKB-SubCell"/>
</dbReference>
<dbReference type="InterPro" id="IPR039261">
    <property type="entry name" value="FNR_nucleotide-bd"/>
</dbReference>
<evidence type="ECO:0000256" key="15">
    <source>
        <dbReference type="ARBA" id="ARBA00048483"/>
    </source>
</evidence>
<comment type="catalytic activity">
    <reaction evidence="15">
        <text>2 a Fe(II)-siderophore + NADP(+) + H(+) = 2 a Fe(III)-siderophore + NADPH</text>
        <dbReference type="Rhea" id="RHEA:28795"/>
        <dbReference type="Rhea" id="RHEA-COMP:11342"/>
        <dbReference type="Rhea" id="RHEA-COMP:11344"/>
        <dbReference type="ChEBI" id="CHEBI:15378"/>
        <dbReference type="ChEBI" id="CHEBI:29033"/>
        <dbReference type="ChEBI" id="CHEBI:29034"/>
        <dbReference type="ChEBI" id="CHEBI:57783"/>
        <dbReference type="ChEBI" id="CHEBI:58349"/>
        <dbReference type="EC" id="1.16.1.9"/>
    </reaction>
</comment>
<feature type="region of interest" description="Disordered" evidence="16">
    <location>
        <begin position="600"/>
        <end position="629"/>
    </location>
</feature>
<feature type="transmembrane region" description="Helical" evidence="17">
    <location>
        <begin position="273"/>
        <end position="295"/>
    </location>
</feature>
<evidence type="ECO:0000313" key="21">
    <source>
        <dbReference type="Proteomes" id="UP000002037"/>
    </source>
</evidence>
<evidence type="ECO:0000256" key="2">
    <source>
        <dbReference type="ARBA" id="ARBA00006278"/>
    </source>
</evidence>
<keyword evidence="18" id="KW-0732">Signal</keyword>
<dbReference type="Pfam" id="PF08030">
    <property type="entry name" value="NAD_binding_6"/>
    <property type="match status" value="1"/>
</dbReference>
<keyword evidence="10 17" id="KW-1133">Transmembrane helix</keyword>
<dbReference type="EC" id="1.16.1.9" evidence="3"/>
<organism evidence="20 21">
    <name type="scientific">Candida tropicalis (strain ATCC MYA-3404 / T1)</name>
    <name type="common">Yeast</name>
    <dbReference type="NCBI Taxonomy" id="294747"/>
    <lineage>
        <taxon>Eukaryota</taxon>
        <taxon>Fungi</taxon>
        <taxon>Dikarya</taxon>
        <taxon>Ascomycota</taxon>
        <taxon>Saccharomycotina</taxon>
        <taxon>Pichiomycetes</taxon>
        <taxon>Debaryomycetaceae</taxon>
        <taxon>Candida/Lodderomyces clade</taxon>
        <taxon>Candida</taxon>
    </lineage>
</organism>
<evidence type="ECO:0000256" key="6">
    <source>
        <dbReference type="ARBA" id="ARBA00022630"/>
    </source>
</evidence>
<dbReference type="KEGG" id="ctp:CTRG_05475"/>
<dbReference type="VEuPathDB" id="FungiDB:CTRG_05475"/>
<dbReference type="RefSeq" id="XP_002551177.1">
    <property type="nucleotide sequence ID" value="XM_002551131.1"/>
</dbReference>
<keyword evidence="14" id="KW-0325">Glycoprotein</keyword>
<dbReference type="PANTHER" id="PTHR32361">
    <property type="entry name" value="FERRIC/CUPRIC REDUCTASE TRANSMEMBRANE COMPONENT"/>
    <property type="match status" value="1"/>
</dbReference>
<evidence type="ECO:0000256" key="13">
    <source>
        <dbReference type="ARBA" id="ARBA00023136"/>
    </source>
</evidence>
<evidence type="ECO:0000256" key="5">
    <source>
        <dbReference type="ARBA" id="ARBA00022475"/>
    </source>
</evidence>
<feature type="transmembrane region" description="Helical" evidence="17">
    <location>
        <begin position="348"/>
        <end position="370"/>
    </location>
</feature>
<evidence type="ECO:0000256" key="11">
    <source>
        <dbReference type="ARBA" id="ARBA00023002"/>
    </source>
</evidence>
<evidence type="ECO:0000313" key="20">
    <source>
        <dbReference type="EMBL" id="EER31023.1"/>
    </source>
</evidence>
<dbReference type="PROSITE" id="PS51384">
    <property type="entry name" value="FAD_FR"/>
    <property type="match status" value="1"/>
</dbReference>
<evidence type="ECO:0000256" key="3">
    <source>
        <dbReference type="ARBA" id="ARBA00012668"/>
    </source>
</evidence>
<evidence type="ECO:0000256" key="16">
    <source>
        <dbReference type="SAM" id="MobiDB-lite"/>
    </source>
</evidence>
<feature type="domain" description="FAD-binding FR-type" evidence="19">
    <location>
        <begin position="411"/>
        <end position="529"/>
    </location>
</feature>
<dbReference type="AlphaFoldDB" id="C5MHC1"/>
<dbReference type="InterPro" id="IPR017927">
    <property type="entry name" value="FAD-bd_FR_type"/>
</dbReference>
<name>C5MHC1_CANTT</name>
<feature type="chain" id="PRO_5002955626" description="ferric-chelate reductase (NADPH)" evidence="18">
    <location>
        <begin position="20"/>
        <end position="698"/>
    </location>
</feature>
<proteinExistence type="inferred from homology"/>
<feature type="transmembrane region" description="Helical" evidence="17">
    <location>
        <begin position="401"/>
        <end position="419"/>
    </location>
</feature>
<dbReference type="eggNOG" id="KOG0039">
    <property type="taxonomic scope" value="Eukaryota"/>
</dbReference>
<keyword evidence="11" id="KW-0560">Oxidoreductase</keyword>
<keyword evidence="4" id="KW-0813">Transport</keyword>
<keyword evidence="21" id="KW-1185">Reference proteome</keyword>
<sequence length="698" mass="80035">MRFIYYYLVTAFFAATVVAVGKQGKGAPYILYRPAMGFYVCDFVIGKSVTYCKRSDYRCLCTDKNAMATYAGCLAYGNRNTTGSLKTFSDTCLQKGSVTLPNDWFGKYYDYFLENAKTAKEIPGFNRTRPINVPFKIPPQQMDLYQKAYGKYLANFDDSLYYSASVLGYWLLVMMIYGISHWMKFLFPNFTKKMTFGPINAWRKYIFMPATIRKKKAQEQKFLKIFDFIIPSRFETIIVFLFYGLTILVNAIRTGYVENDPVYPSKSAAKLTYIADRTGIVATMMVPLLVLFAGRNNFLQWLTGINFATFITFHRHIARVMLLLVLVHAIAYTILLKGRYAREAKDEYFWNGVLATVAGGIIWFQGMLFFRRRWYEIFLLIHILMAAIFVGGTWVHVDILGYVWFVYPAVAVWCFDRLVRIGRLIAFGFPQAQVTLLANETLRVVIPKPRYWKSIPGGHAFIYFIRPSHCWQSHPFTFVDTPDDENIVLYCRVKGGVTHGLYQMLATKPGQTAKVRVTVEGPYGEPTPARYADSAVFIAGGNGIPGIYSEVMDMARRFPNDCKKTMKLFWVIRDYPSLIWFHDELAVLKNTNIQTTVYVTRPTSDRDSHDKKYESKENDNDTGSESITSDLSHVEFREGRPSIESIVADEVAESSGSVAFVTCGHPIMVDEIRYYACQQIGNAENKRIDFYEQLQTWA</sequence>
<reference evidence="20 21" key="1">
    <citation type="journal article" date="2009" name="Nature">
        <title>Evolution of pathogenicity and sexual reproduction in eight Candida genomes.</title>
        <authorList>
            <person name="Butler G."/>
            <person name="Rasmussen M.D."/>
            <person name="Lin M.F."/>
            <person name="Santos M.A."/>
            <person name="Sakthikumar S."/>
            <person name="Munro C.A."/>
            <person name="Rheinbay E."/>
            <person name="Grabherr M."/>
            <person name="Forche A."/>
            <person name="Reedy J.L."/>
            <person name="Agrafioti I."/>
            <person name="Arnaud M.B."/>
            <person name="Bates S."/>
            <person name="Brown A.J."/>
            <person name="Brunke S."/>
            <person name="Costanzo M.C."/>
            <person name="Fitzpatrick D.A."/>
            <person name="de Groot P.W."/>
            <person name="Harris D."/>
            <person name="Hoyer L.L."/>
            <person name="Hube B."/>
            <person name="Klis F.M."/>
            <person name="Kodira C."/>
            <person name="Lennard N."/>
            <person name="Logue M.E."/>
            <person name="Martin R."/>
            <person name="Neiman A.M."/>
            <person name="Nikolaou E."/>
            <person name="Quail M.A."/>
            <person name="Quinn J."/>
            <person name="Santos M.C."/>
            <person name="Schmitzberger F.F."/>
            <person name="Sherlock G."/>
            <person name="Shah P."/>
            <person name="Silverstein K.A."/>
            <person name="Skrzypek M.S."/>
            <person name="Soll D."/>
            <person name="Staggs R."/>
            <person name="Stansfield I."/>
            <person name="Stumpf M.P."/>
            <person name="Sudbery P.E."/>
            <person name="Srikantha T."/>
            <person name="Zeng Q."/>
            <person name="Berman J."/>
            <person name="Berriman M."/>
            <person name="Heitman J."/>
            <person name="Gow N.A."/>
            <person name="Lorenz M.C."/>
            <person name="Birren B.W."/>
            <person name="Kellis M."/>
            <person name="Cuomo C.A."/>
        </authorList>
    </citation>
    <scope>NUCLEOTIDE SEQUENCE [LARGE SCALE GENOMIC DNA]</scope>
    <source>
        <strain evidence="21">ATCC MYA-3404 / T1</strain>
    </source>
</reference>
<dbReference type="Proteomes" id="UP000002037">
    <property type="component" value="Unassembled WGS sequence"/>
</dbReference>
<evidence type="ECO:0000259" key="19">
    <source>
        <dbReference type="PROSITE" id="PS51384"/>
    </source>
</evidence>
<evidence type="ECO:0000256" key="4">
    <source>
        <dbReference type="ARBA" id="ARBA00022448"/>
    </source>
</evidence>
<dbReference type="Gene3D" id="3.40.50.80">
    <property type="entry name" value="Nucleotide-binding domain of ferredoxin-NADP reductase (FNR) module"/>
    <property type="match status" value="1"/>
</dbReference>
<feature type="compositionally biased region" description="Basic and acidic residues" evidence="16">
    <location>
        <begin position="603"/>
        <end position="619"/>
    </location>
</feature>
<dbReference type="OrthoDB" id="167398at2759"/>
<dbReference type="InterPro" id="IPR017938">
    <property type="entry name" value="Riboflavin_synthase-like_b-brl"/>
</dbReference>
<feature type="transmembrane region" description="Helical" evidence="17">
    <location>
        <begin position="377"/>
        <end position="395"/>
    </location>
</feature>
<dbReference type="InterPro" id="IPR013130">
    <property type="entry name" value="Fe3_Rdtase_TM_dom"/>
</dbReference>
<evidence type="ECO:0000256" key="10">
    <source>
        <dbReference type="ARBA" id="ARBA00022989"/>
    </source>
</evidence>
<evidence type="ECO:0000256" key="14">
    <source>
        <dbReference type="ARBA" id="ARBA00023180"/>
    </source>
</evidence>
<dbReference type="HOGENOM" id="CLU_010365_4_0_1"/>
<dbReference type="InterPro" id="IPR013121">
    <property type="entry name" value="Fe_red_NAD-bd_6"/>
</dbReference>
<keyword evidence="5" id="KW-1003">Cell membrane</keyword>
<gene>
    <name evidence="20" type="ORF">CTRG_05475</name>
</gene>
<feature type="transmembrane region" description="Helical" evidence="17">
    <location>
        <begin position="160"/>
        <end position="179"/>
    </location>
</feature>
<comment type="similarity">
    <text evidence="2">Belongs to the ferric reductase (FRE) family.</text>
</comment>
<evidence type="ECO:0000256" key="18">
    <source>
        <dbReference type="SAM" id="SignalP"/>
    </source>
</evidence>
<dbReference type="GeneID" id="8300533"/>
<keyword evidence="13 17" id="KW-0472">Membrane</keyword>
<dbReference type="GO" id="GO:0006826">
    <property type="term" value="P:iron ion transport"/>
    <property type="evidence" value="ECO:0007669"/>
    <property type="project" value="UniProtKB-ARBA"/>
</dbReference>
<dbReference type="Pfam" id="PF01794">
    <property type="entry name" value="Ferric_reduct"/>
    <property type="match status" value="1"/>
</dbReference>
<evidence type="ECO:0000256" key="12">
    <source>
        <dbReference type="ARBA" id="ARBA00023065"/>
    </source>
</evidence>
<dbReference type="Pfam" id="PF08022">
    <property type="entry name" value="FAD_binding_8"/>
    <property type="match status" value="1"/>
</dbReference>
<comment type="subcellular location">
    <subcellularLocation>
        <location evidence="1">Cell membrane</location>
        <topology evidence="1">Multi-pass membrane protein</topology>
    </subcellularLocation>
</comment>
<dbReference type="GO" id="GO:0006879">
    <property type="term" value="P:intracellular iron ion homeostasis"/>
    <property type="evidence" value="ECO:0007669"/>
    <property type="project" value="TreeGrafter"/>
</dbReference>
<dbReference type="PANTHER" id="PTHR32361:SF9">
    <property type="entry name" value="FERRIC REDUCTASE TRANSMEMBRANE COMPONENT 3-RELATED"/>
    <property type="match status" value="1"/>
</dbReference>
<dbReference type="SFLD" id="SFLDG01168">
    <property type="entry name" value="Ferric_reductase_subgroup_(FRE"/>
    <property type="match status" value="1"/>
</dbReference>
<dbReference type="SUPFAM" id="SSF52343">
    <property type="entry name" value="Ferredoxin reductase-like, C-terminal NADP-linked domain"/>
    <property type="match status" value="1"/>
</dbReference>